<dbReference type="AlphaFoldDB" id="A0A6J6UPW7"/>
<name>A0A6J6UPW7_9ZZZZ</name>
<evidence type="ECO:0000313" key="1">
    <source>
        <dbReference type="EMBL" id="CAB4760537.1"/>
    </source>
</evidence>
<dbReference type="EMBL" id="CAEZYW010000355">
    <property type="protein sequence ID" value="CAB4760537.1"/>
    <property type="molecule type" value="Genomic_DNA"/>
</dbReference>
<proteinExistence type="predicted"/>
<organism evidence="1">
    <name type="scientific">freshwater metagenome</name>
    <dbReference type="NCBI Taxonomy" id="449393"/>
    <lineage>
        <taxon>unclassified sequences</taxon>
        <taxon>metagenomes</taxon>
        <taxon>ecological metagenomes</taxon>
    </lineage>
</organism>
<sequence>MAGIADDREGQGDVAADRLELGWAGEGLGRQPQAVVEILARLLQHLVGARVDVLAPAAQGALDHRDIELTRDGCRRTVDELMALIDDDRRMLGEHWNALECIDCEHRVVRDDDVGLLRLKAPLDREALLAE</sequence>
<accession>A0A6J6UPW7</accession>
<gene>
    <name evidence="1" type="ORF">UFOPK2786_01816</name>
</gene>
<protein>
    <submittedName>
        <fullName evidence="1">Unannotated protein</fullName>
    </submittedName>
</protein>
<reference evidence="1" key="1">
    <citation type="submission" date="2020-05" db="EMBL/GenBank/DDBJ databases">
        <authorList>
            <person name="Chiriac C."/>
            <person name="Salcher M."/>
            <person name="Ghai R."/>
            <person name="Kavagutti S V."/>
        </authorList>
    </citation>
    <scope>NUCLEOTIDE SEQUENCE</scope>
</reference>